<comment type="caution">
    <text evidence="1">The sequence shown here is derived from an EMBL/GenBank/DDBJ whole genome shotgun (WGS) entry which is preliminary data.</text>
</comment>
<accession>A0A8T0QSL3</accession>
<dbReference type="Proteomes" id="UP000823388">
    <property type="component" value="Chromosome 6N"/>
</dbReference>
<dbReference type="AlphaFoldDB" id="A0A8T0QSL3"/>
<evidence type="ECO:0000313" key="1">
    <source>
        <dbReference type="EMBL" id="KAG2576020.1"/>
    </source>
</evidence>
<organism evidence="1 2">
    <name type="scientific">Panicum virgatum</name>
    <name type="common">Blackwell switchgrass</name>
    <dbReference type="NCBI Taxonomy" id="38727"/>
    <lineage>
        <taxon>Eukaryota</taxon>
        <taxon>Viridiplantae</taxon>
        <taxon>Streptophyta</taxon>
        <taxon>Embryophyta</taxon>
        <taxon>Tracheophyta</taxon>
        <taxon>Spermatophyta</taxon>
        <taxon>Magnoliopsida</taxon>
        <taxon>Liliopsida</taxon>
        <taxon>Poales</taxon>
        <taxon>Poaceae</taxon>
        <taxon>PACMAD clade</taxon>
        <taxon>Panicoideae</taxon>
        <taxon>Panicodae</taxon>
        <taxon>Paniceae</taxon>
        <taxon>Panicinae</taxon>
        <taxon>Panicum</taxon>
        <taxon>Panicum sect. Hiantes</taxon>
    </lineage>
</organism>
<sequence length="56" mass="6683">MASKTAVKRKNVLNNWRETLKKYLYVCADEGRLLRAPLSYSKLMSWNDYCHSLWTE</sequence>
<gene>
    <name evidence="1" type="ORF">PVAP13_6NG022901</name>
</gene>
<dbReference type="EMBL" id="CM029048">
    <property type="protein sequence ID" value="KAG2576019.1"/>
    <property type="molecule type" value="Genomic_DNA"/>
</dbReference>
<dbReference type="EMBL" id="CM029048">
    <property type="protein sequence ID" value="KAG2576020.1"/>
    <property type="molecule type" value="Genomic_DNA"/>
</dbReference>
<reference evidence="1" key="1">
    <citation type="submission" date="2020-05" db="EMBL/GenBank/DDBJ databases">
        <title>WGS assembly of Panicum virgatum.</title>
        <authorList>
            <person name="Lovell J.T."/>
            <person name="Jenkins J."/>
            <person name="Shu S."/>
            <person name="Juenger T.E."/>
            <person name="Schmutz J."/>
        </authorList>
    </citation>
    <scope>NUCLEOTIDE SEQUENCE</scope>
    <source>
        <strain evidence="1">AP13</strain>
    </source>
</reference>
<evidence type="ECO:0000313" key="2">
    <source>
        <dbReference type="Proteomes" id="UP000823388"/>
    </source>
</evidence>
<name>A0A8T0QSL3_PANVG</name>
<proteinExistence type="predicted"/>
<keyword evidence="2" id="KW-1185">Reference proteome</keyword>
<protein>
    <submittedName>
        <fullName evidence="1">Uncharacterized protein</fullName>
    </submittedName>
</protein>